<proteinExistence type="predicted"/>
<protein>
    <submittedName>
        <fullName evidence="2">Uncharacterized protein</fullName>
    </submittedName>
</protein>
<name>A0ABP0YFE9_9ROSI</name>
<accession>A0ABP0YFE9</accession>
<organism evidence="2 3">
    <name type="scientific">Citrullus colocynthis</name>
    <name type="common">colocynth</name>
    <dbReference type="NCBI Taxonomy" id="252529"/>
    <lineage>
        <taxon>Eukaryota</taxon>
        <taxon>Viridiplantae</taxon>
        <taxon>Streptophyta</taxon>
        <taxon>Embryophyta</taxon>
        <taxon>Tracheophyta</taxon>
        <taxon>Spermatophyta</taxon>
        <taxon>Magnoliopsida</taxon>
        <taxon>eudicotyledons</taxon>
        <taxon>Gunneridae</taxon>
        <taxon>Pentapetalae</taxon>
        <taxon>rosids</taxon>
        <taxon>fabids</taxon>
        <taxon>Cucurbitales</taxon>
        <taxon>Cucurbitaceae</taxon>
        <taxon>Benincaseae</taxon>
        <taxon>Citrullus</taxon>
    </lineage>
</organism>
<feature type="compositionally biased region" description="Basic and acidic residues" evidence="1">
    <location>
        <begin position="61"/>
        <end position="79"/>
    </location>
</feature>
<sequence>MSSNVFFPKIPSIENVNKPMHVVGKTHEGRKDHSLDILSNVVSFVLLDDFESVATSIDSDDVSKEVVSKEDNPKSKLPENESNSSENLDEFESEMHNYEDSRDSCEDSNKSYQASDSVDDNVPIAKLNTKGKKKFHETDSSPSKTIDDEQITQMMTGKRK</sequence>
<dbReference type="EMBL" id="OZ021737">
    <property type="protein sequence ID" value="CAK9317811.1"/>
    <property type="molecule type" value="Genomic_DNA"/>
</dbReference>
<feature type="region of interest" description="Disordered" evidence="1">
    <location>
        <begin position="57"/>
        <end position="160"/>
    </location>
</feature>
<feature type="compositionally biased region" description="Polar residues" evidence="1">
    <location>
        <begin position="151"/>
        <end position="160"/>
    </location>
</feature>
<feature type="compositionally biased region" description="Basic and acidic residues" evidence="1">
    <location>
        <begin position="93"/>
        <end position="109"/>
    </location>
</feature>
<evidence type="ECO:0000313" key="2">
    <source>
        <dbReference type="EMBL" id="CAK9317811.1"/>
    </source>
</evidence>
<reference evidence="2 3" key="1">
    <citation type="submission" date="2024-03" db="EMBL/GenBank/DDBJ databases">
        <authorList>
            <person name="Gkanogiannis A."/>
            <person name="Becerra Lopez-Lavalle L."/>
        </authorList>
    </citation>
    <scope>NUCLEOTIDE SEQUENCE [LARGE SCALE GENOMIC DNA]</scope>
</reference>
<evidence type="ECO:0000313" key="3">
    <source>
        <dbReference type="Proteomes" id="UP001642487"/>
    </source>
</evidence>
<keyword evidence="3" id="KW-1185">Reference proteome</keyword>
<evidence type="ECO:0000256" key="1">
    <source>
        <dbReference type="SAM" id="MobiDB-lite"/>
    </source>
</evidence>
<gene>
    <name evidence="2" type="ORF">CITCOLO1_LOCUS9760</name>
</gene>
<dbReference type="Proteomes" id="UP001642487">
    <property type="component" value="Chromosome 3"/>
</dbReference>